<dbReference type="GO" id="GO:0030687">
    <property type="term" value="C:preribosome, large subunit precursor"/>
    <property type="evidence" value="ECO:0007669"/>
    <property type="project" value="TreeGrafter"/>
</dbReference>
<keyword evidence="1" id="KW-0547">Nucleotide-binding</keyword>
<dbReference type="GO" id="GO:0005634">
    <property type="term" value="C:nucleus"/>
    <property type="evidence" value="ECO:0007669"/>
    <property type="project" value="TreeGrafter"/>
</dbReference>
<accession>A0A8C4NK40</accession>
<evidence type="ECO:0000256" key="2">
    <source>
        <dbReference type="ARBA" id="ARBA00022840"/>
    </source>
</evidence>
<dbReference type="GO" id="GO:0000055">
    <property type="term" value="P:ribosomal large subunit export from nucleus"/>
    <property type="evidence" value="ECO:0007669"/>
    <property type="project" value="TreeGrafter"/>
</dbReference>
<dbReference type="PANTHER" id="PTHR48103">
    <property type="entry name" value="MIDASIN-RELATED"/>
    <property type="match status" value="1"/>
</dbReference>
<dbReference type="SUPFAM" id="SSF52540">
    <property type="entry name" value="P-loop containing nucleoside triphosphate hydrolases"/>
    <property type="match status" value="1"/>
</dbReference>
<organism evidence="3 4">
    <name type="scientific">Eptatretus burgeri</name>
    <name type="common">Inshore hagfish</name>
    <dbReference type="NCBI Taxonomy" id="7764"/>
    <lineage>
        <taxon>Eukaryota</taxon>
        <taxon>Metazoa</taxon>
        <taxon>Chordata</taxon>
        <taxon>Craniata</taxon>
        <taxon>Vertebrata</taxon>
        <taxon>Cyclostomata</taxon>
        <taxon>Myxini</taxon>
        <taxon>Myxiniformes</taxon>
        <taxon>Myxinidae</taxon>
        <taxon>Eptatretinae</taxon>
        <taxon>Eptatretus</taxon>
    </lineage>
</organism>
<dbReference type="GO" id="GO:0000027">
    <property type="term" value="P:ribosomal large subunit assembly"/>
    <property type="evidence" value="ECO:0007669"/>
    <property type="project" value="TreeGrafter"/>
</dbReference>
<dbReference type="AlphaFoldDB" id="A0A8C4NK40"/>
<protein>
    <recommendedName>
        <fullName evidence="5">ATPase dynein-related AAA domain-containing protein</fullName>
    </recommendedName>
</protein>
<dbReference type="Ensembl" id="ENSEBUT00000004565.1">
    <property type="protein sequence ID" value="ENSEBUP00000004146.1"/>
    <property type="gene ID" value="ENSEBUG00000002940.1"/>
</dbReference>
<name>A0A8C4NK40_EPTBU</name>
<proteinExistence type="predicted"/>
<dbReference type="Proteomes" id="UP000694388">
    <property type="component" value="Unplaced"/>
</dbReference>
<dbReference type="Ensembl" id="ENSEBUT00000004546.1">
    <property type="protein sequence ID" value="ENSEBUP00000004128.1"/>
    <property type="gene ID" value="ENSEBUG00000002940.1"/>
</dbReference>
<reference evidence="3" key="1">
    <citation type="submission" date="2025-05" db="UniProtKB">
        <authorList>
            <consortium name="Ensembl"/>
        </authorList>
    </citation>
    <scope>IDENTIFICATION</scope>
</reference>
<dbReference type="Gene3D" id="3.40.50.300">
    <property type="entry name" value="P-loop containing nucleotide triphosphate hydrolases"/>
    <property type="match status" value="1"/>
</dbReference>
<evidence type="ECO:0000256" key="1">
    <source>
        <dbReference type="ARBA" id="ARBA00022741"/>
    </source>
</evidence>
<keyword evidence="4" id="KW-1185">Reference proteome</keyword>
<dbReference type="InterPro" id="IPR027417">
    <property type="entry name" value="P-loop_NTPase"/>
</dbReference>
<evidence type="ECO:0000313" key="4">
    <source>
        <dbReference type="Proteomes" id="UP000694388"/>
    </source>
</evidence>
<evidence type="ECO:0008006" key="5">
    <source>
        <dbReference type="Google" id="ProtNLM"/>
    </source>
</evidence>
<sequence length="228" mass="24755">MKSSGEGVVLSKKRRSKLKIADCPAIDGSDEPTRDGTSKLTASVNVCGVILSQASPAPADETRLSSLRPPLVMVSSTVHHMRSLALAVSGHRPVLLEGPVGCGKTALVEFLATQTGLVGCNRLLTVQLGDQTDSRALPLLPAVDVGFFWKTWIVLQQTSSPRSSHYWRVENSRYLARLSCYVQLPRSNSLLLAGCNQVASVSLATHYWTNFGFVLSLMPWTSRNSMRS</sequence>
<evidence type="ECO:0000313" key="3">
    <source>
        <dbReference type="Ensembl" id="ENSEBUP00000004146.1"/>
    </source>
</evidence>
<keyword evidence="2" id="KW-0067">ATP-binding</keyword>
<dbReference type="GO" id="GO:0005524">
    <property type="term" value="F:ATP binding"/>
    <property type="evidence" value="ECO:0007669"/>
    <property type="project" value="UniProtKB-KW"/>
</dbReference>
<dbReference type="PANTHER" id="PTHR48103:SF2">
    <property type="entry name" value="MIDASIN"/>
    <property type="match status" value="1"/>
</dbReference>